<dbReference type="Proteomes" id="UP000654075">
    <property type="component" value="Unassembled WGS sequence"/>
</dbReference>
<sequence>MAADVAPMSSSRRRRLRAAATRQRLWTDLPKLPSEDCALMKLEYILHLVGNMQCALSSCSVHVPVFVPYSAGYPDGFDINDARVEHWGSTCSVPLQHDSRTTETPATSHGSDKLETEEREPSDHGPDGLLAADVVSTDGFDVDACATTTAELQEVCASTSSTECKDVIDALLFAIDLLSPDLRKLALHRLQEIRPSTSLDPVDLVAPSCSENLLALCNVVSSLTGNADYSRIKPEHVNKLFKIVRDLAARGIDIWSELGYSLAKDLMETIVRINDLPNEQKAQLLSTVFNAGESHDLLVLVQTQ</sequence>
<gene>
    <name evidence="2" type="ORF">PGLA1383_LOCUS43738</name>
</gene>
<evidence type="ECO:0000313" key="3">
    <source>
        <dbReference type="Proteomes" id="UP000654075"/>
    </source>
</evidence>
<evidence type="ECO:0000313" key="2">
    <source>
        <dbReference type="EMBL" id="CAE8626851.1"/>
    </source>
</evidence>
<proteinExistence type="predicted"/>
<accession>A0A813GRU8</accession>
<reference evidence="2" key="1">
    <citation type="submission" date="2021-02" db="EMBL/GenBank/DDBJ databases">
        <authorList>
            <person name="Dougan E. K."/>
            <person name="Rhodes N."/>
            <person name="Thang M."/>
            <person name="Chan C."/>
        </authorList>
    </citation>
    <scope>NUCLEOTIDE SEQUENCE</scope>
</reference>
<name>A0A813GRU8_POLGL</name>
<dbReference type="AlphaFoldDB" id="A0A813GRU8"/>
<organism evidence="2 3">
    <name type="scientific">Polarella glacialis</name>
    <name type="common">Dinoflagellate</name>
    <dbReference type="NCBI Taxonomy" id="89957"/>
    <lineage>
        <taxon>Eukaryota</taxon>
        <taxon>Sar</taxon>
        <taxon>Alveolata</taxon>
        <taxon>Dinophyceae</taxon>
        <taxon>Suessiales</taxon>
        <taxon>Suessiaceae</taxon>
        <taxon>Polarella</taxon>
    </lineage>
</organism>
<protein>
    <submittedName>
        <fullName evidence="2">Uncharacterized protein</fullName>
    </submittedName>
</protein>
<dbReference type="EMBL" id="CAJNNV010029050">
    <property type="protein sequence ID" value="CAE8626851.1"/>
    <property type="molecule type" value="Genomic_DNA"/>
</dbReference>
<feature type="compositionally biased region" description="Basic and acidic residues" evidence="1">
    <location>
        <begin position="110"/>
        <end position="126"/>
    </location>
</feature>
<feature type="region of interest" description="Disordered" evidence="1">
    <location>
        <begin position="94"/>
        <end position="127"/>
    </location>
</feature>
<keyword evidence="3" id="KW-1185">Reference proteome</keyword>
<comment type="caution">
    <text evidence="2">The sequence shown here is derived from an EMBL/GenBank/DDBJ whole genome shotgun (WGS) entry which is preliminary data.</text>
</comment>
<evidence type="ECO:0000256" key="1">
    <source>
        <dbReference type="SAM" id="MobiDB-lite"/>
    </source>
</evidence>